<dbReference type="InterPro" id="IPR029000">
    <property type="entry name" value="Cyclophilin-like_dom_sf"/>
</dbReference>
<dbReference type="RefSeq" id="WP_147769718.1">
    <property type="nucleotide sequence ID" value="NZ_VRKQ01000018.1"/>
</dbReference>
<evidence type="ECO:0000256" key="1">
    <source>
        <dbReference type="ARBA" id="ARBA00022741"/>
    </source>
</evidence>
<feature type="domain" description="Carboxyltransferase" evidence="4">
    <location>
        <begin position="5"/>
        <end position="206"/>
    </location>
</feature>
<dbReference type="GO" id="GO:0005524">
    <property type="term" value="F:ATP binding"/>
    <property type="evidence" value="ECO:0007669"/>
    <property type="project" value="UniProtKB-KW"/>
</dbReference>
<dbReference type="EMBL" id="VRKQ01000018">
    <property type="protein sequence ID" value="TXG35375.1"/>
    <property type="molecule type" value="Genomic_DNA"/>
</dbReference>
<dbReference type="PANTHER" id="PTHR34698">
    <property type="entry name" value="5-OXOPROLINASE SUBUNIT B"/>
    <property type="match status" value="1"/>
</dbReference>
<dbReference type="Gene3D" id="3.30.1360.40">
    <property type="match status" value="1"/>
</dbReference>
<dbReference type="Pfam" id="PF02682">
    <property type="entry name" value="CT_C_D"/>
    <property type="match status" value="1"/>
</dbReference>
<keyword evidence="6" id="KW-1185">Reference proteome</keyword>
<dbReference type="PANTHER" id="PTHR34698:SF2">
    <property type="entry name" value="5-OXOPROLINASE SUBUNIT B"/>
    <property type="match status" value="1"/>
</dbReference>
<dbReference type="NCBIfam" id="TIGR00370">
    <property type="entry name" value="5-oxoprolinase subunit PxpB"/>
    <property type="match status" value="1"/>
</dbReference>
<evidence type="ECO:0000259" key="4">
    <source>
        <dbReference type="SMART" id="SM00796"/>
    </source>
</evidence>
<protein>
    <submittedName>
        <fullName evidence="5">5-oxoprolinase subunit PxpB</fullName>
        <ecNumber evidence="5">3.5.2.9</ecNumber>
    </submittedName>
</protein>
<accession>A0A5C7GEJ5</accession>
<gene>
    <name evidence="5" type="primary">pxpB</name>
    <name evidence="5" type="ORF">FUA22_16645</name>
</gene>
<dbReference type="Proteomes" id="UP000321080">
    <property type="component" value="Unassembled WGS sequence"/>
</dbReference>
<reference evidence="5 6" key="1">
    <citation type="submission" date="2019-08" db="EMBL/GenBank/DDBJ databases">
        <title>Seonamhaeicola sediminis sp. nov., isolated from marine sediment.</title>
        <authorList>
            <person name="Cao W.R."/>
        </authorList>
    </citation>
    <scope>NUCLEOTIDE SEQUENCE [LARGE SCALE GENOMIC DNA]</scope>
    <source>
        <strain evidence="5 6">1505</strain>
    </source>
</reference>
<dbReference type="OrthoDB" id="9778567at2"/>
<organism evidence="5 6">
    <name type="scientific">Seonamhaeicola maritimus</name>
    <dbReference type="NCBI Taxonomy" id="2591822"/>
    <lineage>
        <taxon>Bacteria</taxon>
        <taxon>Pseudomonadati</taxon>
        <taxon>Bacteroidota</taxon>
        <taxon>Flavobacteriia</taxon>
        <taxon>Flavobacteriales</taxon>
        <taxon>Flavobacteriaceae</taxon>
    </lineage>
</organism>
<dbReference type="SUPFAM" id="SSF160467">
    <property type="entry name" value="PH0987 N-terminal domain-like"/>
    <property type="match status" value="1"/>
</dbReference>
<keyword evidence="2 5" id="KW-0378">Hydrolase</keyword>
<dbReference type="InterPro" id="IPR010016">
    <property type="entry name" value="PxpB"/>
</dbReference>
<sequence>MGYQLTFKRFGEHSILVEWPPAIDESILNDVLSFKSKIEYFLQEESIQVNHAYNSLLVGYDSLEIDFTDKIETIKKVYRKNTDNGKQVFRLWKIPVCYDVDFGIDIVALASSKKLSVQEIIKLHSQSVYMVYFIGFLPGFLYLGGLDDLLHTPRKATPRLRIEKGAVAIGGGQTGVYPNESPGGWNVIGNSPIDFFNIKNESPSFASAGDRIQFYPVSKKEHLNIKTLVEAGVFQIESEVIRD</sequence>
<evidence type="ECO:0000313" key="6">
    <source>
        <dbReference type="Proteomes" id="UP000321080"/>
    </source>
</evidence>
<name>A0A5C7GEJ5_9FLAO</name>
<proteinExistence type="predicted"/>
<keyword evidence="3" id="KW-0067">ATP-binding</keyword>
<dbReference type="EC" id="3.5.2.9" evidence="5"/>
<evidence type="ECO:0000256" key="3">
    <source>
        <dbReference type="ARBA" id="ARBA00022840"/>
    </source>
</evidence>
<dbReference type="SUPFAM" id="SSF50891">
    <property type="entry name" value="Cyclophilin-like"/>
    <property type="match status" value="1"/>
</dbReference>
<evidence type="ECO:0000313" key="5">
    <source>
        <dbReference type="EMBL" id="TXG35375.1"/>
    </source>
</evidence>
<dbReference type="Gene3D" id="2.40.100.10">
    <property type="entry name" value="Cyclophilin-like"/>
    <property type="match status" value="1"/>
</dbReference>
<dbReference type="SMART" id="SM00796">
    <property type="entry name" value="AHS1"/>
    <property type="match status" value="1"/>
</dbReference>
<evidence type="ECO:0000256" key="2">
    <source>
        <dbReference type="ARBA" id="ARBA00022801"/>
    </source>
</evidence>
<keyword evidence="1" id="KW-0547">Nucleotide-binding</keyword>
<dbReference type="GO" id="GO:0017168">
    <property type="term" value="F:5-oxoprolinase (ATP-hydrolyzing) activity"/>
    <property type="evidence" value="ECO:0007669"/>
    <property type="project" value="UniProtKB-EC"/>
</dbReference>
<dbReference type="InterPro" id="IPR003833">
    <property type="entry name" value="CT_C_D"/>
</dbReference>
<dbReference type="AlphaFoldDB" id="A0A5C7GEJ5"/>
<comment type="caution">
    <text evidence="5">The sequence shown here is derived from an EMBL/GenBank/DDBJ whole genome shotgun (WGS) entry which is preliminary data.</text>
</comment>